<comment type="caution">
    <text evidence="5">The sequence shown here is derived from an EMBL/GenBank/DDBJ whole genome shotgun (WGS) entry which is preliminary data.</text>
</comment>
<proteinExistence type="inferred from homology"/>
<dbReference type="Proteomes" id="UP000706926">
    <property type="component" value="Unassembled WGS sequence"/>
</dbReference>
<dbReference type="Gene3D" id="2.10.109.10">
    <property type="entry name" value="Umud Fragment, subunit A"/>
    <property type="match status" value="1"/>
</dbReference>
<dbReference type="NCBIfam" id="TIGR02227">
    <property type="entry name" value="sigpep_I_bact"/>
    <property type="match status" value="1"/>
</dbReference>
<dbReference type="GeneID" id="95406081"/>
<comment type="catalytic activity">
    <reaction evidence="3">
        <text>Cleavage of hydrophobic, N-terminal signal or leader sequences from secreted and periplasmic proteins.</text>
        <dbReference type="EC" id="3.4.21.89"/>
    </reaction>
</comment>
<keyword evidence="3" id="KW-0645">Protease</keyword>
<sequence>MMRVVIVLFVFVLIFTGCSSDKTSKIITDSITKPTINTVTNHELDSGQIIYNHNYDNMDRGNHDLEGQVVIDLKYYNDHSISRGDIVYFRNPETKKNLGEYSISRVIGLPGEKVKIEKGQIYINDKLLDAFYGRAHRLGDDLESLKKALERDNMGTHIRKNIENNVEYFQQMSMEEIEIPEDHVYLVGDDWSRSNDSRLFGPLPTDKIEGKVAGVVGSP</sequence>
<dbReference type="EMBL" id="JAGGKI010000012">
    <property type="protein sequence ID" value="MBP1895056.1"/>
    <property type="molecule type" value="Genomic_DNA"/>
</dbReference>
<dbReference type="PANTHER" id="PTHR43390">
    <property type="entry name" value="SIGNAL PEPTIDASE I"/>
    <property type="match status" value="1"/>
</dbReference>
<accession>A0ABS4FFM5</accession>
<dbReference type="RefSeq" id="WP_210095225.1">
    <property type="nucleotide sequence ID" value="NZ_CP139098.1"/>
</dbReference>
<dbReference type="InterPro" id="IPR000223">
    <property type="entry name" value="Pept_S26A_signal_pept_1"/>
</dbReference>
<evidence type="ECO:0000256" key="3">
    <source>
        <dbReference type="RuleBase" id="RU362042"/>
    </source>
</evidence>
<evidence type="ECO:0000313" key="6">
    <source>
        <dbReference type="Proteomes" id="UP000706926"/>
    </source>
</evidence>
<dbReference type="PROSITE" id="PS51257">
    <property type="entry name" value="PROKAR_LIPOPROTEIN"/>
    <property type="match status" value="1"/>
</dbReference>
<evidence type="ECO:0000256" key="1">
    <source>
        <dbReference type="ARBA" id="ARBA00004401"/>
    </source>
</evidence>
<keyword evidence="6" id="KW-1185">Reference proteome</keyword>
<feature type="domain" description="Peptidase S26" evidence="4">
    <location>
        <begin position="66"/>
        <end position="213"/>
    </location>
</feature>
<comment type="subcellular location">
    <subcellularLocation>
        <location evidence="1">Cell membrane</location>
        <topology evidence="1">Single-pass type II membrane protein</topology>
    </subcellularLocation>
    <subcellularLocation>
        <location evidence="3">Membrane</location>
        <topology evidence="3">Single-pass type II membrane protein</topology>
    </subcellularLocation>
</comment>
<evidence type="ECO:0000259" key="4">
    <source>
        <dbReference type="Pfam" id="PF10502"/>
    </source>
</evidence>
<dbReference type="Pfam" id="PF10502">
    <property type="entry name" value="Peptidase_S26"/>
    <property type="match status" value="1"/>
</dbReference>
<organism evidence="5 6">
    <name type="scientific">Paenibacillus lactis</name>
    <dbReference type="NCBI Taxonomy" id="228574"/>
    <lineage>
        <taxon>Bacteria</taxon>
        <taxon>Bacillati</taxon>
        <taxon>Bacillota</taxon>
        <taxon>Bacilli</taxon>
        <taxon>Bacillales</taxon>
        <taxon>Paenibacillaceae</taxon>
        <taxon>Paenibacillus</taxon>
    </lineage>
</organism>
<evidence type="ECO:0000256" key="2">
    <source>
        <dbReference type="ARBA" id="ARBA00009370"/>
    </source>
</evidence>
<dbReference type="InterPro" id="IPR036286">
    <property type="entry name" value="LexA/Signal_pep-like_sf"/>
</dbReference>
<dbReference type="PANTHER" id="PTHR43390:SF1">
    <property type="entry name" value="CHLOROPLAST PROCESSING PEPTIDASE"/>
    <property type="match status" value="1"/>
</dbReference>
<reference evidence="5 6" key="1">
    <citation type="submission" date="2021-03" db="EMBL/GenBank/DDBJ databases">
        <title>Genomic Encyclopedia of Type Strains, Phase IV (KMG-IV): sequencing the most valuable type-strain genomes for metagenomic binning, comparative biology and taxonomic classification.</title>
        <authorList>
            <person name="Goeker M."/>
        </authorList>
    </citation>
    <scope>NUCLEOTIDE SEQUENCE [LARGE SCALE GENOMIC DNA]</scope>
    <source>
        <strain evidence="5 6">DSM 15596</strain>
    </source>
</reference>
<dbReference type="EC" id="3.4.21.89" evidence="3"/>
<name>A0ABS4FFM5_9BACL</name>
<gene>
    <name evidence="5" type="ORF">J2Z18_004165</name>
</gene>
<dbReference type="SUPFAM" id="SSF51306">
    <property type="entry name" value="LexA/Signal peptidase"/>
    <property type="match status" value="1"/>
</dbReference>
<protein>
    <recommendedName>
        <fullName evidence="3">Signal peptidase I</fullName>
        <ecNumber evidence="3">3.4.21.89</ecNumber>
    </recommendedName>
</protein>
<evidence type="ECO:0000313" key="5">
    <source>
        <dbReference type="EMBL" id="MBP1895056.1"/>
    </source>
</evidence>
<keyword evidence="3" id="KW-0378">Hydrolase</keyword>
<dbReference type="InterPro" id="IPR019533">
    <property type="entry name" value="Peptidase_S26"/>
</dbReference>
<comment type="similarity">
    <text evidence="2 3">Belongs to the peptidase S26 family.</text>
</comment>
<dbReference type="PRINTS" id="PR00727">
    <property type="entry name" value="LEADERPTASE"/>
</dbReference>